<organism evidence="2 3">
    <name type="scientific">Metabacillus litoralis</name>
    <dbReference type="NCBI Taxonomy" id="152268"/>
    <lineage>
        <taxon>Bacteria</taxon>
        <taxon>Bacillati</taxon>
        <taxon>Bacillota</taxon>
        <taxon>Bacilli</taxon>
        <taxon>Bacillales</taxon>
        <taxon>Bacillaceae</taxon>
        <taxon>Metabacillus</taxon>
    </lineage>
</organism>
<dbReference type="GO" id="GO:0016787">
    <property type="term" value="F:hydrolase activity"/>
    <property type="evidence" value="ECO:0007669"/>
    <property type="project" value="UniProtKB-KW"/>
</dbReference>
<protein>
    <recommendedName>
        <fullName evidence="4">Glycosyl hydrolase family 115</fullName>
    </recommendedName>
</protein>
<dbReference type="OrthoDB" id="8727830at2"/>
<gene>
    <name evidence="2" type="ORF">FS935_18005</name>
</gene>
<name>A0A5C6VVW4_9BACI</name>
<dbReference type="InterPro" id="IPR031924">
    <property type="entry name" value="GH115"/>
</dbReference>
<proteinExistence type="predicted"/>
<dbReference type="Gene3D" id="3.20.20.520">
    <property type="entry name" value="Glycosyl hydrolase family 115"/>
    <property type="match status" value="1"/>
</dbReference>
<dbReference type="PANTHER" id="PTHR37842">
    <property type="match status" value="1"/>
</dbReference>
<dbReference type="EMBL" id="VOQF01000012">
    <property type="protein sequence ID" value="TXC89367.1"/>
    <property type="molecule type" value="Genomic_DNA"/>
</dbReference>
<dbReference type="Pfam" id="PF15979">
    <property type="entry name" value="Glyco_hydro_115"/>
    <property type="match status" value="1"/>
</dbReference>
<dbReference type="GO" id="GO:0005975">
    <property type="term" value="P:carbohydrate metabolic process"/>
    <property type="evidence" value="ECO:0007669"/>
    <property type="project" value="UniProtKB-ARBA"/>
</dbReference>
<reference evidence="2 3" key="1">
    <citation type="journal article" date="2005" name="Int. J. Syst. Evol. Microbiol.">
        <title>Bacillus litoralis sp. nov., isolated from a tidal flat of the Yellow Sea in Korea.</title>
        <authorList>
            <person name="Yoon J.H."/>
            <person name="Oh T.K."/>
        </authorList>
    </citation>
    <scope>NUCLEOTIDE SEQUENCE [LARGE SCALE GENOMIC DNA]</scope>
    <source>
        <strain evidence="2 3">SW-211</strain>
    </source>
</reference>
<dbReference type="RefSeq" id="WP_146950033.1">
    <property type="nucleotide sequence ID" value="NZ_VOQF01000012.1"/>
</dbReference>
<dbReference type="InterPro" id="IPR042301">
    <property type="entry name" value="GH115_sf"/>
</dbReference>
<comment type="caution">
    <text evidence="2">The sequence shown here is derived from an EMBL/GenBank/DDBJ whole genome shotgun (WGS) entry which is preliminary data.</text>
</comment>
<dbReference type="PANTHER" id="PTHR37842:SF2">
    <property type="entry name" value="GYLCOSYL HYDROLASE 115 C-TERMINAL DOMAIN-CONTAINING PROTEIN"/>
    <property type="match status" value="1"/>
</dbReference>
<evidence type="ECO:0000256" key="1">
    <source>
        <dbReference type="ARBA" id="ARBA00022801"/>
    </source>
</evidence>
<dbReference type="Proteomes" id="UP000321363">
    <property type="component" value="Unassembled WGS sequence"/>
</dbReference>
<dbReference type="Gene3D" id="3.30.379.10">
    <property type="entry name" value="Chitobiase/beta-hexosaminidase domain 2-like"/>
    <property type="match status" value="1"/>
</dbReference>
<keyword evidence="3" id="KW-1185">Reference proteome</keyword>
<dbReference type="InterPro" id="IPR029018">
    <property type="entry name" value="Hex-like_dom2"/>
</dbReference>
<sequence>MSEVSEVIIDHNCIISVPKNISKPVQHAIDMIVRDHKKVFGKQPEILVDSEDDATIVIRNQINNDECPNRPEAYGFRFVKNNDKWSMQINGYDDLGIIYGLLEYSRRFLEIDPFWYWADLPVKTVTEIQIPTEKVDSVEQKVKYRGWFVNDEVCLIGWKEEYPPSREVWYPVFEALLRCGGNMVIPGTDLPKHGVHADLAQEMGLWVTHHHAEPLGAEMFLRAYPGEKPSYKEHPELFEALWEEAIQKQKNEKIVWVLSFRGQGDAPFWQYDPEFDTSEKRGAMISKVVARQYEMVCRSVDQPVCCMALYGEIAELYEEGYITVPDDVIKIWADNGYGKMVSRRQGNENYRISSLPKAGDTGENGVYYHITFHDLQASNHLTMFPSPPELIKEEVEKAFNANAASYLLLNSGNIRPHLFPLDLISHLWRYGRIDVGEHLQKFLSRLYKTHHNELTKLYRSFFEKSIQYGPNTDDKAGEEFYHHNARKIIGHWLQGKSNIPNEKLFWATGEIPFIDQVRWFLDKCEKSLPGWEELLRECHQLSASLSKEDQQRFFDQFIQQVEIHVSGCKGFISLCKSYLSFTDHDHPRAFVQASQSIWSYKDGLDAFKKAEHGKWDNFYRADWLTNIESTIYSLEALRKFLRMQGDSPDFFLWYKEYLMPETEKHIYLENTHRNPYSDDELARMLAEKWCLSPPGFSCFTDCSTATK</sequence>
<accession>A0A5C6VVW4</accession>
<keyword evidence="1" id="KW-0378">Hydrolase</keyword>
<dbReference type="SUPFAM" id="SSF55545">
    <property type="entry name" value="beta-N-acetylhexosaminidase-like domain"/>
    <property type="match status" value="1"/>
</dbReference>
<evidence type="ECO:0000313" key="3">
    <source>
        <dbReference type="Proteomes" id="UP000321363"/>
    </source>
</evidence>
<dbReference type="AlphaFoldDB" id="A0A5C6VVW4"/>
<evidence type="ECO:0008006" key="4">
    <source>
        <dbReference type="Google" id="ProtNLM"/>
    </source>
</evidence>
<evidence type="ECO:0000313" key="2">
    <source>
        <dbReference type="EMBL" id="TXC89367.1"/>
    </source>
</evidence>